<feature type="compositionally biased region" description="Basic residues" evidence="4">
    <location>
        <begin position="180"/>
        <end position="190"/>
    </location>
</feature>
<protein>
    <submittedName>
        <fullName evidence="6">Endonuclease YncB(Thermonuclease family)</fullName>
    </submittedName>
</protein>
<dbReference type="PANTHER" id="PTHR12302:SF3">
    <property type="entry name" value="SERINE_THREONINE-PROTEIN KINASE 31"/>
    <property type="match status" value="1"/>
</dbReference>
<feature type="domain" description="TNase-like" evidence="5">
    <location>
        <begin position="49"/>
        <end position="171"/>
    </location>
</feature>
<dbReference type="GO" id="GO:0004519">
    <property type="term" value="F:endonuclease activity"/>
    <property type="evidence" value="ECO:0007669"/>
    <property type="project" value="UniProtKB-KW"/>
</dbReference>
<dbReference type="InterPro" id="IPR016071">
    <property type="entry name" value="Staphylococal_nuclease_OB-fold"/>
</dbReference>
<accession>A0ABU1WGJ6</accession>
<feature type="region of interest" description="Disordered" evidence="4">
    <location>
        <begin position="168"/>
        <end position="190"/>
    </location>
</feature>
<gene>
    <name evidence="6" type="ORF">J2W49_000129</name>
</gene>
<dbReference type="InterPro" id="IPR035437">
    <property type="entry name" value="SNase_OB-fold_sf"/>
</dbReference>
<keyword evidence="2 6" id="KW-0255">Endonuclease</keyword>
<dbReference type="Proteomes" id="UP001265700">
    <property type="component" value="Unassembled WGS sequence"/>
</dbReference>
<dbReference type="SUPFAM" id="SSF50199">
    <property type="entry name" value="Staphylococcal nuclease"/>
    <property type="match status" value="1"/>
</dbReference>
<dbReference type="Gene3D" id="2.40.50.90">
    <property type="match status" value="1"/>
</dbReference>
<keyword evidence="3" id="KW-0378">Hydrolase</keyword>
<dbReference type="PROSITE" id="PS50830">
    <property type="entry name" value="TNASE_3"/>
    <property type="match status" value="1"/>
</dbReference>
<evidence type="ECO:0000256" key="3">
    <source>
        <dbReference type="ARBA" id="ARBA00022801"/>
    </source>
</evidence>
<dbReference type="EMBL" id="JAVDWU010000001">
    <property type="protein sequence ID" value="MDR7148201.1"/>
    <property type="molecule type" value="Genomic_DNA"/>
</dbReference>
<proteinExistence type="predicted"/>
<dbReference type="SMART" id="SM00318">
    <property type="entry name" value="SNc"/>
    <property type="match status" value="1"/>
</dbReference>
<dbReference type="RefSeq" id="WP_310310476.1">
    <property type="nucleotide sequence ID" value="NZ_JAVDWU010000001.1"/>
</dbReference>
<evidence type="ECO:0000256" key="2">
    <source>
        <dbReference type="ARBA" id="ARBA00022759"/>
    </source>
</evidence>
<dbReference type="Pfam" id="PF00565">
    <property type="entry name" value="SNase"/>
    <property type="match status" value="1"/>
</dbReference>
<comment type="caution">
    <text evidence="6">The sequence shown here is derived from an EMBL/GenBank/DDBJ whole genome shotgun (WGS) entry which is preliminary data.</text>
</comment>
<name>A0ABU1WGJ6_9BURK</name>
<evidence type="ECO:0000259" key="5">
    <source>
        <dbReference type="PROSITE" id="PS50830"/>
    </source>
</evidence>
<sequence>MSHFRFASTELLSRPWSARLLLFFGLSLAVALASASDNHRERQISTEGKVYLAKVTRVFDGDTLWVRPLAGGRYRKLRLDGIDAPEICQAGGVASRDALATMVTAQEVRVEVRRYDDYGRALVRLSVDGVDVSARLVGAGHAWSYRWRRSLGPYAKEEEVARKHRRGIFSGPTPELPRDFRRRHGPCPLP</sequence>
<evidence type="ECO:0000313" key="6">
    <source>
        <dbReference type="EMBL" id="MDR7148201.1"/>
    </source>
</evidence>
<keyword evidence="1" id="KW-0540">Nuclease</keyword>
<evidence type="ECO:0000256" key="1">
    <source>
        <dbReference type="ARBA" id="ARBA00022722"/>
    </source>
</evidence>
<dbReference type="PANTHER" id="PTHR12302">
    <property type="entry name" value="EBNA2 BINDING PROTEIN P100"/>
    <property type="match status" value="1"/>
</dbReference>
<reference evidence="6 7" key="1">
    <citation type="submission" date="2023-07" db="EMBL/GenBank/DDBJ databases">
        <title>Sorghum-associated microbial communities from plants grown in Nebraska, USA.</title>
        <authorList>
            <person name="Schachtman D."/>
        </authorList>
    </citation>
    <scope>NUCLEOTIDE SEQUENCE [LARGE SCALE GENOMIC DNA]</scope>
    <source>
        <strain evidence="6 7">4249</strain>
    </source>
</reference>
<keyword evidence="7" id="KW-1185">Reference proteome</keyword>
<organism evidence="6 7">
    <name type="scientific">Hydrogenophaga palleronii</name>
    <dbReference type="NCBI Taxonomy" id="65655"/>
    <lineage>
        <taxon>Bacteria</taxon>
        <taxon>Pseudomonadati</taxon>
        <taxon>Pseudomonadota</taxon>
        <taxon>Betaproteobacteria</taxon>
        <taxon>Burkholderiales</taxon>
        <taxon>Comamonadaceae</taxon>
        <taxon>Hydrogenophaga</taxon>
    </lineage>
</organism>
<evidence type="ECO:0000313" key="7">
    <source>
        <dbReference type="Proteomes" id="UP001265700"/>
    </source>
</evidence>
<evidence type="ECO:0000256" key="4">
    <source>
        <dbReference type="SAM" id="MobiDB-lite"/>
    </source>
</evidence>